<name>A0ABT4UR26_9BACT</name>
<dbReference type="RefSeq" id="WP_407033142.1">
    <property type="nucleotide sequence ID" value="NZ_JAQGEF010000047.1"/>
</dbReference>
<sequence>MKKITCFGGTLMRTLSILLLLIALFNNELKSQTSCFNEQSPLRRVASSFHSTIIIDYKNEVMYWGDGASTTLTAGTNTNVLIPTALTGFTGNPVAVAAGSVGSTNQHQLFLLTTTNLYGWGFNNGTISSSTSSNVGITTIALPAGISATDIIAFEAAAGGLAIVTTAGNVYIKQGARYLGAQPATTGVITNGSIGSYTSALYGRGGAITNILATSTEQTNNTGLGSLATNWQQVLTAPATPLINVIKISLSQLGAMALTADNKVYTWGTQVYLGNGSGPQDLSYATQMALPQISNVDIQAKDININTKTYISGQTDGATHFILGTNGLVYGVGEGYGGILGQSTAIEGTTVANAAAAASGTTWATVKKSDGSDITGATMISSNNPFVLAENTSGYAAGVLTTSGEALLWGVNHYDMLGNVTAIPAGTYSYVYRARQPNNIANNSNVRYGFLELGGHTTIAFLKESTKYSYLGHLVRGSMGDGTNGVSTRNNFDGFSTAPIYYCQNTVSADCPPPSAKDLIASSSLGTTLLDNHSSVFAWGANAHPYTAGADVPLYGSIPSDYLTGIPVGLAAGTVVTSGTQNSQFWLHSTGGIYGWGYSANTIVDATAGQVAITQLALPSGVAITDVSFIRAAKGGIALVTNSGAVWIKGGTASSINGNVYGDGTTTINSAWHQVKTNASTSLTGVVELSFAGTSAMALTSTGIVYAWGTNVYTGTSSPLSAAANRNFATPVFTPAGVQVKTVEILQSATNASQFLLTTTGSMYSVGDNSNGILAIGNTTAQTSWQQVSTGSGTILTGVTKITSTNHTAGANGMAALTLNNNIYVWGNNATAAPGYGMLNHPTNGDITYATLATNGANKSNVELGGQFSLFFERGTSNIMFTGNNSRGSAGTTAIPTGTVTTSTNAIAISNCAGDVYTISGSLLNDINGTIDGLANGSAITGTTLHAVLLDPAGIVLESNPLSATGTFGFTNYMAATYSVRISYSRYSRTGRAYCCYCVYQ</sequence>
<dbReference type="EMBL" id="JAQGEF010000047">
    <property type="protein sequence ID" value="MDA3616812.1"/>
    <property type="molecule type" value="Genomic_DNA"/>
</dbReference>
<protein>
    <recommendedName>
        <fullName evidence="4">RCC1 repeat-containing protein</fullName>
    </recommendedName>
</protein>
<dbReference type="Proteomes" id="UP001210231">
    <property type="component" value="Unassembled WGS sequence"/>
</dbReference>
<reference evidence="2 3" key="1">
    <citation type="submission" date="2022-12" db="EMBL/GenBank/DDBJ databases">
        <title>Chitinophagaceae gen. sp. nov., a new member of the family Chitinophagaceae, isolated from soil in a chemical factory.</title>
        <authorList>
            <person name="Ke Z."/>
        </authorList>
    </citation>
    <scope>NUCLEOTIDE SEQUENCE [LARGE SCALE GENOMIC DNA]</scope>
    <source>
        <strain evidence="2 3">LY-5</strain>
    </source>
</reference>
<evidence type="ECO:0000256" key="1">
    <source>
        <dbReference type="ARBA" id="ARBA00022737"/>
    </source>
</evidence>
<dbReference type="InterPro" id="IPR009091">
    <property type="entry name" value="RCC1/BLIP-II"/>
</dbReference>
<evidence type="ECO:0000313" key="2">
    <source>
        <dbReference type="EMBL" id="MDA3616812.1"/>
    </source>
</evidence>
<dbReference type="SUPFAM" id="SSF50985">
    <property type="entry name" value="RCC1/BLIP-II"/>
    <property type="match status" value="2"/>
</dbReference>
<evidence type="ECO:0000313" key="3">
    <source>
        <dbReference type="Proteomes" id="UP001210231"/>
    </source>
</evidence>
<gene>
    <name evidence="2" type="ORF">O3P16_18550</name>
</gene>
<dbReference type="InterPro" id="IPR051210">
    <property type="entry name" value="Ub_ligase/GEF_domain"/>
</dbReference>
<proteinExistence type="predicted"/>
<dbReference type="Gene3D" id="2.130.10.30">
    <property type="entry name" value="Regulator of chromosome condensation 1/beta-lactamase-inhibitor protein II"/>
    <property type="match status" value="3"/>
</dbReference>
<evidence type="ECO:0008006" key="4">
    <source>
        <dbReference type="Google" id="ProtNLM"/>
    </source>
</evidence>
<keyword evidence="1" id="KW-0677">Repeat</keyword>
<comment type="caution">
    <text evidence="2">The sequence shown here is derived from an EMBL/GenBank/DDBJ whole genome shotgun (WGS) entry which is preliminary data.</text>
</comment>
<keyword evidence="3" id="KW-1185">Reference proteome</keyword>
<dbReference type="PANTHER" id="PTHR22870:SF408">
    <property type="entry name" value="OS09G0560450 PROTEIN"/>
    <property type="match status" value="1"/>
</dbReference>
<dbReference type="PANTHER" id="PTHR22870">
    <property type="entry name" value="REGULATOR OF CHROMOSOME CONDENSATION"/>
    <property type="match status" value="1"/>
</dbReference>
<organism evidence="2 3">
    <name type="scientific">Polluticaenibacter yanchengensis</name>
    <dbReference type="NCBI Taxonomy" id="3014562"/>
    <lineage>
        <taxon>Bacteria</taxon>
        <taxon>Pseudomonadati</taxon>
        <taxon>Bacteroidota</taxon>
        <taxon>Chitinophagia</taxon>
        <taxon>Chitinophagales</taxon>
        <taxon>Chitinophagaceae</taxon>
        <taxon>Polluticaenibacter</taxon>
    </lineage>
</organism>
<accession>A0ABT4UR26</accession>